<keyword evidence="4" id="KW-0276">Fatty acid metabolism</keyword>
<evidence type="ECO:0000256" key="8">
    <source>
        <dbReference type="ARBA" id="ARBA00023098"/>
    </source>
</evidence>
<evidence type="ECO:0000256" key="1">
    <source>
        <dbReference type="ARBA" id="ARBA00004173"/>
    </source>
</evidence>
<evidence type="ECO:0000256" key="3">
    <source>
        <dbReference type="ARBA" id="ARBA00022516"/>
    </source>
</evidence>
<dbReference type="InParanoid" id="A0A7M7MJB3"/>
<dbReference type="Pfam" id="PF08240">
    <property type="entry name" value="ADH_N"/>
    <property type="match status" value="1"/>
</dbReference>
<accession>A0A7M7MJB3</accession>
<evidence type="ECO:0000256" key="2">
    <source>
        <dbReference type="ARBA" id="ARBA00010371"/>
    </source>
</evidence>
<evidence type="ECO:0000256" key="13">
    <source>
        <dbReference type="ARBA" id="ARBA00042123"/>
    </source>
</evidence>
<comment type="similarity">
    <text evidence="2">Belongs to the zinc-containing alcohol dehydrogenase family. Quinone oxidoreductase subfamily.</text>
</comment>
<dbReference type="GeneID" id="111254185"/>
<comment type="subcellular location">
    <subcellularLocation>
        <location evidence="1">Mitochondrion</location>
    </subcellularLocation>
</comment>
<dbReference type="Pfam" id="PF00107">
    <property type="entry name" value="ADH_zinc_N"/>
    <property type="match status" value="1"/>
</dbReference>
<dbReference type="SUPFAM" id="SSF50129">
    <property type="entry name" value="GroES-like"/>
    <property type="match status" value="1"/>
</dbReference>
<keyword evidence="17" id="KW-1185">Reference proteome</keyword>
<evidence type="ECO:0000256" key="12">
    <source>
        <dbReference type="ARBA" id="ARBA00041058"/>
    </source>
</evidence>
<dbReference type="InterPro" id="IPR011032">
    <property type="entry name" value="GroES-like_sf"/>
</dbReference>
<keyword evidence="3" id="KW-0444">Lipid biosynthesis</keyword>
<evidence type="ECO:0000256" key="4">
    <source>
        <dbReference type="ARBA" id="ARBA00022832"/>
    </source>
</evidence>
<dbReference type="InterPro" id="IPR051034">
    <property type="entry name" value="Mito_Enoyl-ACP_Reductase"/>
</dbReference>
<evidence type="ECO:0000256" key="11">
    <source>
        <dbReference type="ARBA" id="ARBA00038963"/>
    </source>
</evidence>
<dbReference type="SMART" id="SM00829">
    <property type="entry name" value="PKS_ER"/>
    <property type="match status" value="1"/>
</dbReference>
<evidence type="ECO:0000256" key="6">
    <source>
        <dbReference type="ARBA" id="ARBA00022946"/>
    </source>
</evidence>
<dbReference type="GO" id="GO:0141148">
    <property type="term" value="F:enoyl-[acyl-carrier-protein] reductase (NADPH) activity"/>
    <property type="evidence" value="ECO:0007669"/>
    <property type="project" value="UniProtKB-EC"/>
</dbReference>
<evidence type="ECO:0000313" key="17">
    <source>
        <dbReference type="Proteomes" id="UP000594260"/>
    </source>
</evidence>
<dbReference type="KEGG" id="vde:111254185"/>
<dbReference type="OMA" id="YGYTQSK"/>
<evidence type="ECO:0000256" key="14">
    <source>
        <dbReference type="ARBA" id="ARBA00048843"/>
    </source>
</evidence>
<dbReference type="PANTHER" id="PTHR43981">
    <property type="entry name" value="ENOYL-[ACYL-CARRIER-PROTEIN] REDUCTASE, MITOCHONDRIAL"/>
    <property type="match status" value="1"/>
</dbReference>
<keyword evidence="5" id="KW-0521">NADP</keyword>
<dbReference type="SUPFAM" id="SSF51735">
    <property type="entry name" value="NAD(P)-binding Rossmann-fold domains"/>
    <property type="match status" value="1"/>
</dbReference>
<dbReference type="FunFam" id="3.40.50.720:FF:000112">
    <property type="entry name" value="Enoyl-[acyl-carrier-protein] reductase 1, mitochondrial"/>
    <property type="match status" value="1"/>
</dbReference>
<dbReference type="CDD" id="cd08290">
    <property type="entry name" value="ETR"/>
    <property type="match status" value="1"/>
</dbReference>
<evidence type="ECO:0000256" key="9">
    <source>
        <dbReference type="ARBA" id="ARBA00023128"/>
    </source>
</evidence>
<keyword evidence="10" id="KW-0275">Fatty acid biosynthesis</keyword>
<dbReference type="AlphaFoldDB" id="A0A7M7MJB3"/>
<evidence type="ECO:0000313" key="16">
    <source>
        <dbReference type="EnsemblMetazoa" id="XP_022670509"/>
    </source>
</evidence>
<evidence type="ECO:0000256" key="10">
    <source>
        <dbReference type="ARBA" id="ARBA00023160"/>
    </source>
</evidence>
<name>A0A7M7MJB3_VARDE</name>
<evidence type="ECO:0000259" key="15">
    <source>
        <dbReference type="SMART" id="SM00829"/>
    </source>
</evidence>
<dbReference type="InterPro" id="IPR013154">
    <property type="entry name" value="ADH-like_N"/>
</dbReference>
<reference evidence="16" key="1">
    <citation type="submission" date="2021-01" db="UniProtKB">
        <authorList>
            <consortium name="EnsemblMetazoa"/>
        </authorList>
    </citation>
    <scope>IDENTIFICATION</scope>
</reference>
<protein>
    <recommendedName>
        <fullName evidence="12">Enoyl-[acyl-carrier-protein] reductase, mitochondrial</fullName>
        <ecNumber evidence="11">1.3.1.104</ecNumber>
    </recommendedName>
    <alternativeName>
        <fullName evidence="13">2-enoyl thioester reductase</fullName>
    </alternativeName>
</protein>
<dbReference type="InterPro" id="IPR020843">
    <property type="entry name" value="ER"/>
</dbReference>
<dbReference type="EnsemblMetazoa" id="XM_022814774">
    <property type="protein sequence ID" value="XP_022670509"/>
    <property type="gene ID" value="LOC111254185"/>
</dbReference>
<organism evidence="16 17">
    <name type="scientific">Varroa destructor</name>
    <name type="common">Honeybee mite</name>
    <dbReference type="NCBI Taxonomy" id="109461"/>
    <lineage>
        <taxon>Eukaryota</taxon>
        <taxon>Metazoa</taxon>
        <taxon>Ecdysozoa</taxon>
        <taxon>Arthropoda</taxon>
        <taxon>Chelicerata</taxon>
        <taxon>Arachnida</taxon>
        <taxon>Acari</taxon>
        <taxon>Parasitiformes</taxon>
        <taxon>Mesostigmata</taxon>
        <taxon>Gamasina</taxon>
        <taxon>Dermanyssoidea</taxon>
        <taxon>Varroidae</taxon>
        <taxon>Varroa</taxon>
    </lineage>
</organism>
<evidence type="ECO:0000256" key="5">
    <source>
        <dbReference type="ARBA" id="ARBA00022857"/>
    </source>
</evidence>
<dbReference type="Proteomes" id="UP000594260">
    <property type="component" value="Unplaced"/>
</dbReference>
<dbReference type="FunCoup" id="A0A7M7MJB3">
    <property type="interactions" value="1931"/>
</dbReference>
<dbReference type="GO" id="GO:0005739">
    <property type="term" value="C:mitochondrion"/>
    <property type="evidence" value="ECO:0007669"/>
    <property type="project" value="UniProtKB-SubCell"/>
</dbReference>
<dbReference type="PANTHER" id="PTHR43981:SF2">
    <property type="entry name" value="ENOYL-[ACYL-CARRIER-PROTEIN] REDUCTASE, MITOCHONDRIAL"/>
    <property type="match status" value="1"/>
</dbReference>
<proteinExistence type="inferred from homology"/>
<keyword evidence="9" id="KW-0496">Mitochondrion</keyword>
<keyword evidence="8" id="KW-0443">Lipid metabolism</keyword>
<dbReference type="GO" id="GO:0006633">
    <property type="term" value="P:fatty acid biosynthetic process"/>
    <property type="evidence" value="ECO:0007669"/>
    <property type="project" value="UniProtKB-KW"/>
</dbReference>
<dbReference type="Gene3D" id="3.40.50.720">
    <property type="entry name" value="NAD(P)-binding Rossmann-like Domain"/>
    <property type="match status" value="1"/>
</dbReference>
<dbReference type="InterPro" id="IPR036291">
    <property type="entry name" value="NAD(P)-bd_dom_sf"/>
</dbReference>
<comment type="catalytic activity">
    <reaction evidence="14">
        <text>a 2,3-saturated acyl-[ACP] + NADP(+) = a (2E)-enoyl-[ACP] + NADPH + H(+)</text>
        <dbReference type="Rhea" id="RHEA:22564"/>
        <dbReference type="Rhea" id="RHEA-COMP:9925"/>
        <dbReference type="Rhea" id="RHEA-COMP:9926"/>
        <dbReference type="ChEBI" id="CHEBI:15378"/>
        <dbReference type="ChEBI" id="CHEBI:57783"/>
        <dbReference type="ChEBI" id="CHEBI:58349"/>
        <dbReference type="ChEBI" id="CHEBI:78784"/>
        <dbReference type="ChEBI" id="CHEBI:78785"/>
        <dbReference type="EC" id="1.3.1.104"/>
    </reaction>
</comment>
<dbReference type="InterPro" id="IPR013149">
    <property type="entry name" value="ADH-like_C"/>
</dbReference>
<evidence type="ECO:0000256" key="7">
    <source>
        <dbReference type="ARBA" id="ARBA00023002"/>
    </source>
</evidence>
<dbReference type="OrthoDB" id="7482721at2759"/>
<dbReference type="RefSeq" id="XP_022670509.1">
    <property type="nucleotide sequence ID" value="XM_022814774.1"/>
</dbReference>
<keyword evidence="6" id="KW-0809">Transit peptide</keyword>
<sequence>MLSLLRSFLLRSSSISARMVSTNFTVKFYEFGDPLEVLKHDECPIPAIKEADSVLIKMLASPINPADINVIQGTYGFKPALPANAGLEGVGEIVDIGSGVQKLKKGDWVLAPGDAWGTWRQFGVANENELRVLSNKLELATACTLAVNPPTAYRMLKDFVHLRQGETVIQNGANSGVGQAVIQIARAMGLRSVNIIRDRPNVDELKQQLKDLGADYVVTEEELRLSSMKDIFKEVPLPKLALNCVGGKNCSDMMRYVANEGYVVTYGGMSKQPVTVSTSALIFKGIHLVGFWRTKWAKKNSGSTEDNKMYSDLENFALEGKLRSPMHTKHPLKQYKTAVKMSMEGYTSSKQILINE</sequence>
<dbReference type="EC" id="1.3.1.104" evidence="11"/>
<feature type="domain" description="Enoyl reductase (ER)" evidence="15">
    <location>
        <begin position="33"/>
        <end position="353"/>
    </location>
</feature>
<dbReference type="Gene3D" id="3.90.180.10">
    <property type="entry name" value="Medium-chain alcohol dehydrogenases, catalytic domain"/>
    <property type="match status" value="1"/>
</dbReference>
<keyword evidence="7" id="KW-0560">Oxidoreductase</keyword>